<comment type="caution">
    <text evidence="1">The sequence shown here is derived from an EMBL/GenBank/DDBJ whole genome shotgun (WGS) entry which is preliminary data.</text>
</comment>
<dbReference type="Proteomes" id="UP000800235">
    <property type="component" value="Unassembled WGS sequence"/>
</dbReference>
<accession>A0A9P4U582</accession>
<gene>
    <name evidence="1" type="ORF">EJ08DRAFT_691154</name>
</gene>
<evidence type="ECO:0000313" key="1">
    <source>
        <dbReference type="EMBL" id="KAF2436838.1"/>
    </source>
</evidence>
<reference evidence="1" key="1">
    <citation type="journal article" date="2020" name="Stud. Mycol.">
        <title>101 Dothideomycetes genomes: a test case for predicting lifestyles and emergence of pathogens.</title>
        <authorList>
            <person name="Haridas S."/>
            <person name="Albert R."/>
            <person name="Binder M."/>
            <person name="Bloem J."/>
            <person name="Labutti K."/>
            <person name="Salamov A."/>
            <person name="Andreopoulos B."/>
            <person name="Baker S."/>
            <person name="Barry K."/>
            <person name="Bills G."/>
            <person name="Bluhm B."/>
            <person name="Cannon C."/>
            <person name="Castanera R."/>
            <person name="Culley D."/>
            <person name="Daum C."/>
            <person name="Ezra D."/>
            <person name="Gonzalez J."/>
            <person name="Henrissat B."/>
            <person name="Kuo A."/>
            <person name="Liang C."/>
            <person name="Lipzen A."/>
            <person name="Lutzoni F."/>
            <person name="Magnuson J."/>
            <person name="Mondo S."/>
            <person name="Nolan M."/>
            <person name="Ohm R."/>
            <person name="Pangilinan J."/>
            <person name="Park H.-J."/>
            <person name="Ramirez L."/>
            <person name="Alfaro M."/>
            <person name="Sun H."/>
            <person name="Tritt A."/>
            <person name="Yoshinaga Y."/>
            <person name="Zwiers L.-H."/>
            <person name="Turgeon B."/>
            <person name="Goodwin S."/>
            <person name="Spatafora J."/>
            <person name="Crous P."/>
            <person name="Grigoriev I."/>
        </authorList>
    </citation>
    <scope>NUCLEOTIDE SEQUENCE</scope>
    <source>
        <strain evidence="1">CBS 130266</strain>
    </source>
</reference>
<organism evidence="1 2">
    <name type="scientific">Tothia fuscella</name>
    <dbReference type="NCBI Taxonomy" id="1048955"/>
    <lineage>
        <taxon>Eukaryota</taxon>
        <taxon>Fungi</taxon>
        <taxon>Dikarya</taxon>
        <taxon>Ascomycota</taxon>
        <taxon>Pezizomycotina</taxon>
        <taxon>Dothideomycetes</taxon>
        <taxon>Pleosporomycetidae</taxon>
        <taxon>Venturiales</taxon>
        <taxon>Cylindrosympodiaceae</taxon>
        <taxon>Tothia</taxon>
    </lineage>
</organism>
<dbReference type="EMBL" id="MU007009">
    <property type="protein sequence ID" value="KAF2436838.1"/>
    <property type="molecule type" value="Genomic_DNA"/>
</dbReference>
<keyword evidence="2" id="KW-1185">Reference proteome</keyword>
<name>A0A9P4U582_9PEZI</name>
<sequence>MGKGGPGAWPNVFPHVTALRNIKEAYDKGEYGKDEQAEKIAGWLEVAYSWATKEHEYFDEDVMPPIEHDWKQVGHTVQVGEGEARRSVVLQMGLKQIMEEYRTIRQEIGDDFPPKPNADDLGTPAGRSYTMGLAIGVIYILMIFPSQPTLPNQAMRGNKPTWRRALLLRDFWVKKLT</sequence>
<evidence type="ECO:0000313" key="2">
    <source>
        <dbReference type="Proteomes" id="UP000800235"/>
    </source>
</evidence>
<dbReference type="AlphaFoldDB" id="A0A9P4U582"/>
<proteinExistence type="predicted"/>
<protein>
    <submittedName>
        <fullName evidence="1">Uncharacterized protein</fullName>
    </submittedName>
</protein>